<protein>
    <recommendedName>
        <fullName evidence="5">Transmembrane protein</fullName>
    </recommendedName>
</protein>
<keyword evidence="2" id="KW-0812">Transmembrane</keyword>
<evidence type="ECO:0000256" key="2">
    <source>
        <dbReference type="SAM" id="Phobius"/>
    </source>
</evidence>
<feature type="region of interest" description="Disordered" evidence="1">
    <location>
        <begin position="189"/>
        <end position="209"/>
    </location>
</feature>
<proteinExistence type="predicted"/>
<evidence type="ECO:0000313" key="3">
    <source>
        <dbReference type="EMBL" id="CDW82230.1"/>
    </source>
</evidence>
<reference evidence="3 4" key="1">
    <citation type="submission" date="2014-06" db="EMBL/GenBank/DDBJ databases">
        <authorList>
            <person name="Swart Estienne"/>
        </authorList>
    </citation>
    <scope>NUCLEOTIDE SEQUENCE [LARGE SCALE GENOMIC DNA]</scope>
    <source>
        <strain evidence="3 4">130c</strain>
    </source>
</reference>
<name>A0A078AIU8_STYLE</name>
<sequence>MDSNQDKKPQKKSGDSFRDRFQNGYRALKLKYQGTKAYKNIDSLLKYQQIYYELMNHELPILSGGQRKKKARNTQMIRGGIMLSGFAFFFLYTRMVASNSLVFFNKTHFYQSTLEECSKEMTLAGLRYYFPDHPQIEMLKDLCGRYKDISEKQVAQIEDAKERAAEKKFYERQLDQQFADRLKELDIVDETPDSKGDSKKTINDKKKSK</sequence>
<keyword evidence="2" id="KW-0472">Membrane</keyword>
<evidence type="ECO:0008006" key="5">
    <source>
        <dbReference type="Google" id="ProtNLM"/>
    </source>
</evidence>
<evidence type="ECO:0000256" key="1">
    <source>
        <dbReference type="SAM" id="MobiDB-lite"/>
    </source>
</evidence>
<accession>A0A078AIU8</accession>
<keyword evidence="4" id="KW-1185">Reference proteome</keyword>
<gene>
    <name evidence="3" type="primary">Contig11805.g598</name>
    <name evidence="3" type="ORF">STYLEM_11260</name>
</gene>
<dbReference type="Proteomes" id="UP000039865">
    <property type="component" value="Unassembled WGS sequence"/>
</dbReference>
<dbReference type="EMBL" id="CCKQ01010693">
    <property type="protein sequence ID" value="CDW82230.1"/>
    <property type="molecule type" value="Genomic_DNA"/>
</dbReference>
<dbReference type="AlphaFoldDB" id="A0A078AIU8"/>
<evidence type="ECO:0000313" key="4">
    <source>
        <dbReference type="Proteomes" id="UP000039865"/>
    </source>
</evidence>
<keyword evidence="2" id="KW-1133">Transmembrane helix</keyword>
<feature type="transmembrane region" description="Helical" evidence="2">
    <location>
        <begin position="76"/>
        <end position="97"/>
    </location>
</feature>
<organism evidence="3 4">
    <name type="scientific">Stylonychia lemnae</name>
    <name type="common">Ciliate</name>
    <dbReference type="NCBI Taxonomy" id="5949"/>
    <lineage>
        <taxon>Eukaryota</taxon>
        <taxon>Sar</taxon>
        <taxon>Alveolata</taxon>
        <taxon>Ciliophora</taxon>
        <taxon>Intramacronucleata</taxon>
        <taxon>Spirotrichea</taxon>
        <taxon>Stichotrichia</taxon>
        <taxon>Sporadotrichida</taxon>
        <taxon>Oxytrichidae</taxon>
        <taxon>Stylonychinae</taxon>
        <taxon>Stylonychia</taxon>
    </lineage>
</organism>
<dbReference type="InParanoid" id="A0A078AIU8"/>